<sequence>MYAKWMEGDQRFAFSPTDNGGVSITKTHHRELLTAESQGKLLRPDESGVPITADRPPPTIEELAEQKRQEIATALADALAAGMPYTMPDGSEDTVQMLAEDRQNLLGLAIEARDLKAAGVTDPVQEFRGLSNTRYPMTPDQVIALTDAALSHYKVLLQQSWDRKDVIDAALAAEDRDKIEAVVW</sequence>
<dbReference type="AlphaFoldDB" id="A0A1I7CQ40"/>
<gene>
    <name evidence="3" type="ORF">SAMN04487956_15518</name>
</gene>
<feature type="region of interest" description="Disordered" evidence="1">
    <location>
        <begin position="36"/>
        <end position="57"/>
    </location>
</feature>
<organism evidence="3 4">
    <name type="scientific">Halomonas saccharevitans</name>
    <dbReference type="NCBI Taxonomy" id="416872"/>
    <lineage>
        <taxon>Bacteria</taxon>
        <taxon>Pseudomonadati</taxon>
        <taxon>Pseudomonadota</taxon>
        <taxon>Gammaproteobacteria</taxon>
        <taxon>Oceanospirillales</taxon>
        <taxon>Halomonadaceae</taxon>
        <taxon>Halomonas</taxon>
    </lineage>
</organism>
<proteinExistence type="predicted"/>
<dbReference type="Proteomes" id="UP000199594">
    <property type="component" value="Unassembled WGS sequence"/>
</dbReference>
<dbReference type="Pfam" id="PF14301">
    <property type="entry name" value="DUF4376"/>
    <property type="match status" value="1"/>
</dbReference>
<dbReference type="InterPro" id="IPR025484">
    <property type="entry name" value="DUF4376"/>
</dbReference>
<protein>
    <recommendedName>
        <fullName evidence="2">DUF4376 domain-containing protein</fullName>
    </recommendedName>
</protein>
<evidence type="ECO:0000256" key="1">
    <source>
        <dbReference type="SAM" id="MobiDB-lite"/>
    </source>
</evidence>
<evidence type="ECO:0000313" key="3">
    <source>
        <dbReference type="EMBL" id="SFU01508.1"/>
    </source>
</evidence>
<accession>A0A1I7CQ40</accession>
<reference evidence="3 4" key="1">
    <citation type="submission" date="2016-10" db="EMBL/GenBank/DDBJ databases">
        <authorList>
            <person name="de Groot N.N."/>
        </authorList>
    </citation>
    <scope>NUCLEOTIDE SEQUENCE [LARGE SCALE GENOMIC DNA]</scope>
    <source>
        <strain evidence="3 4">CGMCC 1.6493</strain>
    </source>
</reference>
<feature type="domain" description="DUF4376" evidence="2">
    <location>
        <begin position="63"/>
        <end position="175"/>
    </location>
</feature>
<evidence type="ECO:0000259" key="2">
    <source>
        <dbReference type="Pfam" id="PF14301"/>
    </source>
</evidence>
<name>A0A1I7CQ40_9GAMM</name>
<dbReference type="EMBL" id="FPAQ01000055">
    <property type="protein sequence ID" value="SFU01508.1"/>
    <property type="molecule type" value="Genomic_DNA"/>
</dbReference>
<evidence type="ECO:0000313" key="4">
    <source>
        <dbReference type="Proteomes" id="UP000199594"/>
    </source>
</evidence>